<name>A0A2I0BFB8_9ASPA</name>
<organism evidence="5 6">
    <name type="scientific">Apostasia shenzhenica</name>
    <dbReference type="NCBI Taxonomy" id="1088818"/>
    <lineage>
        <taxon>Eukaryota</taxon>
        <taxon>Viridiplantae</taxon>
        <taxon>Streptophyta</taxon>
        <taxon>Embryophyta</taxon>
        <taxon>Tracheophyta</taxon>
        <taxon>Spermatophyta</taxon>
        <taxon>Magnoliopsida</taxon>
        <taxon>Liliopsida</taxon>
        <taxon>Asparagales</taxon>
        <taxon>Orchidaceae</taxon>
        <taxon>Apostasioideae</taxon>
        <taxon>Apostasia</taxon>
    </lineage>
</organism>
<dbReference type="AlphaFoldDB" id="A0A2I0BFB8"/>
<dbReference type="Gene3D" id="3.40.50.150">
    <property type="entry name" value="Vaccinia Virus protein VP39"/>
    <property type="match status" value="1"/>
</dbReference>
<keyword evidence="6" id="KW-1185">Reference proteome</keyword>
<keyword evidence="2" id="KW-0489">Methyltransferase</keyword>
<dbReference type="PANTHER" id="PTHR12176:SF80">
    <property type="entry name" value="EEF1A LYSINE METHYLTRANSFERASE 4"/>
    <property type="match status" value="1"/>
</dbReference>
<dbReference type="Proteomes" id="UP000236161">
    <property type="component" value="Unassembled WGS sequence"/>
</dbReference>
<dbReference type="PANTHER" id="PTHR12176">
    <property type="entry name" value="SAM-DEPENDENT METHYLTRANSFERASE SUPERFAMILY PROTEIN"/>
    <property type="match status" value="1"/>
</dbReference>
<gene>
    <name evidence="5" type="ORF">AXF42_Ash003145</name>
</gene>
<sequence length="178" mass="20382">MSTVLDDEETICDKKSSIECATRSGSYRDPGYWDKRFATEEHYEWLKDYSHFEHLIRPFLRPSYCILELGCGNSHLSERLHSEGVADITCIDLSSVAVKKMLDRLKAKGLQGIKVIEADMLNLPFNSESFDIVIEKGAMGMRSTVNKKWCIEKFDVPSVSLFQDELEGEDFIFRIAID</sequence>
<dbReference type="EMBL" id="KZ451885">
    <property type="protein sequence ID" value="PKA66491.1"/>
    <property type="molecule type" value="Genomic_DNA"/>
</dbReference>
<dbReference type="OrthoDB" id="411785at2759"/>
<dbReference type="GO" id="GO:0032259">
    <property type="term" value="P:methylation"/>
    <property type="evidence" value="ECO:0007669"/>
    <property type="project" value="UniProtKB-KW"/>
</dbReference>
<evidence type="ECO:0000313" key="5">
    <source>
        <dbReference type="EMBL" id="PKA66491.1"/>
    </source>
</evidence>
<comment type="similarity">
    <text evidence="1">Belongs to the methyltransferase superfamily.</text>
</comment>
<proteinExistence type="inferred from homology"/>
<dbReference type="InterPro" id="IPR029063">
    <property type="entry name" value="SAM-dependent_MTases_sf"/>
</dbReference>
<evidence type="ECO:0000313" key="6">
    <source>
        <dbReference type="Proteomes" id="UP000236161"/>
    </source>
</evidence>
<dbReference type="SUPFAM" id="SSF53335">
    <property type="entry name" value="S-adenosyl-L-methionine-dependent methyltransferases"/>
    <property type="match status" value="1"/>
</dbReference>
<protein>
    <recommendedName>
        <fullName evidence="4">Methyltransferase domain-containing protein</fullName>
    </recommendedName>
</protein>
<dbReference type="GO" id="GO:0008168">
    <property type="term" value="F:methyltransferase activity"/>
    <property type="evidence" value="ECO:0007669"/>
    <property type="project" value="UniProtKB-KW"/>
</dbReference>
<feature type="domain" description="Methyltransferase" evidence="4">
    <location>
        <begin position="66"/>
        <end position="140"/>
    </location>
</feature>
<dbReference type="CDD" id="cd02440">
    <property type="entry name" value="AdoMet_MTases"/>
    <property type="match status" value="1"/>
</dbReference>
<dbReference type="Pfam" id="PF13649">
    <property type="entry name" value="Methyltransf_25"/>
    <property type="match status" value="1"/>
</dbReference>
<evidence type="ECO:0000256" key="1">
    <source>
        <dbReference type="ARBA" id="ARBA00008361"/>
    </source>
</evidence>
<dbReference type="InterPro" id="IPR051419">
    <property type="entry name" value="Lys/N-term_MeTrsfase_sf"/>
</dbReference>
<evidence type="ECO:0000256" key="3">
    <source>
        <dbReference type="ARBA" id="ARBA00022679"/>
    </source>
</evidence>
<evidence type="ECO:0000256" key="2">
    <source>
        <dbReference type="ARBA" id="ARBA00022603"/>
    </source>
</evidence>
<dbReference type="InterPro" id="IPR041698">
    <property type="entry name" value="Methyltransf_25"/>
</dbReference>
<keyword evidence="3" id="KW-0808">Transferase</keyword>
<accession>A0A2I0BFB8</accession>
<reference evidence="5 6" key="1">
    <citation type="journal article" date="2017" name="Nature">
        <title>The Apostasia genome and the evolution of orchids.</title>
        <authorList>
            <person name="Zhang G.Q."/>
            <person name="Liu K.W."/>
            <person name="Li Z."/>
            <person name="Lohaus R."/>
            <person name="Hsiao Y.Y."/>
            <person name="Niu S.C."/>
            <person name="Wang J.Y."/>
            <person name="Lin Y.C."/>
            <person name="Xu Q."/>
            <person name="Chen L.J."/>
            <person name="Yoshida K."/>
            <person name="Fujiwara S."/>
            <person name="Wang Z.W."/>
            <person name="Zhang Y.Q."/>
            <person name="Mitsuda N."/>
            <person name="Wang M."/>
            <person name="Liu G.H."/>
            <person name="Pecoraro L."/>
            <person name="Huang H.X."/>
            <person name="Xiao X.J."/>
            <person name="Lin M."/>
            <person name="Wu X.Y."/>
            <person name="Wu W.L."/>
            <person name="Chen Y.Y."/>
            <person name="Chang S.B."/>
            <person name="Sakamoto S."/>
            <person name="Ohme-Takagi M."/>
            <person name="Yagi M."/>
            <person name="Zeng S.J."/>
            <person name="Shen C.Y."/>
            <person name="Yeh C.M."/>
            <person name="Luo Y.B."/>
            <person name="Tsai W.C."/>
            <person name="Van de Peer Y."/>
            <person name="Liu Z.J."/>
        </authorList>
    </citation>
    <scope>NUCLEOTIDE SEQUENCE [LARGE SCALE GENOMIC DNA]</scope>
    <source>
        <strain evidence="6">cv. Shenzhen</strain>
        <tissue evidence="5">Stem</tissue>
    </source>
</reference>
<evidence type="ECO:0000259" key="4">
    <source>
        <dbReference type="Pfam" id="PF13649"/>
    </source>
</evidence>